<gene>
    <name evidence="1" type="ORF">FWK35_00018369</name>
</gene>
<accession>A0A6G0YEP8</accession>
<keyword evidence="2" id="KW-1185">Reference proteome</keyword>
<evidence type="ECO:0000313" key="2">
    <source>
        <dbReference type="Proteomes" id="UP000478052"/>
    </source>
</evidence>
<reference evidence="1 2" key="1">
    <citation type="submission" date="2019-08" db="EMBL/GenBank/DDBJ databases">
        <title>Whole genome of Aphis craccivora.</title>
        <authorList>
            <person name="Voronova N.V."/>
            <person name="Shulinski R.S."/>
            <person name="Bandarenka Y.V."/>
            <person name="Zhorov D.G."/>
            <person name="Warner D."/>
        </authorList>
    </citation>
    <scope>NUCLEOTIDE SEQUENCE [LARGE SCALE GENOMIC DNA]</scope>
    <source>
        <strain evidence="1">180601</strain>
        <tissue evidence="1">Whole Body</tissue>
    </source>
</reference>
<dbReference type="EMBL" id="VUJU01004445">
    <property type="protein sequence ID" value="KAF0754322.1"/>
    <property type="molecule type" value="Genomic_DNA"/>
</dbReference>
<comment type="caution">
    <text evidence="1">The sequence shown here is derived from an EMBL/GenBank/DDBJ whole genome shotgun (WGS) entry which is preliminary data.</text>
</comment>
<name>A0A6G0YEP8_APHCR</name>
<dbReference type="AlphaFoldDB" id="A0A6G0YEP8"/>
<organism evidence="1 2">
    <name type="scientific">Aphis craccivora</name>
    <name type="common">Cowpea aphid</name>
    <dbReference type="NCBI Taxonomy" id="307492"/>
    <lineage>
        <taxon>Eukaryota</taxon>
        <taxon>Metazoa</taxon>
        <taxon>Ecdysozoa</taxon>
        <taxon>Arthropoda</taxon>
        <taxon>Hexapoda</taxon>
        <taxon>Insecta</taxon>
        <taxon>Pterygota</taxon>
        <taxon>Neoptera</taxon>
        <taxon>Paraneoptera</taxon>
        <taxon>Hemiptera</taxon>
        <taxon>Sternorrhyncha</taxon>
        <taxon>Aphidomorpha</taxon>
        <taxon>Aphidoidea</taxon>
        <taxon>Aphididae</taxon>
        <taxon>Aphidini</taxon>
        <taxon>Aphis</taxon>
        <taxon>Aphis</taxon>
    </lineage>
</organism>
<sequence length="206" mass="24403">MVVQRTSQTRMWRKLITAVNDGKHKQLYGQQHHTTAKPPLKHMQTGSKLSTNEDILRRLFFVMHSEKKTVKDSSAVLKNKLLGIWKCAWIPTHKDYHIKPKIEKVYGNWRASQKWRLRIAVLTNELLGIWKYARIPTQKDYHVKSNIDKSYRNWHAFQKKGKSRMSQPQIKKEKSFQDQLTDLFNTAHLNTLKIIQIDEDKKFLLA</sequence>
<dbReference type="Proteomes" id="UP000478052">
    <property type="component" value="Unassembled WGS sequence"/>
</dbReference>
<proteinExistence type="predicted"/>
<dbReference type="OrthoDB" id="6626714at2759"/>
<protein>
    <submittedName>
        <fullName evidence="1">Uncharacterized protein</fullName>
    </submittedName>
</protein>
<evidence type="ECO:0000313" key="1">
    <source>
        <dbReference type="EMBL" id="KAF0754322.1"/>
    </source>
</evidence>